<proteinExistence type="predicted"/>
<protein>
    <recommendedName>
        <fullName evidence="2">EF-hand domain-containing protein</fullName>
    </recommendedName>
</protein>
<feature type="region of interest" description="Disordered" evidence="1">
    <location>
        <begin position="299"/>
        <end position="338"/>
    </location>
</feature>
<dbReference type="AlphaFoldDB" id="A0A813XDN4"/>
<dbReference type="EMBL" id="CAJNOH010000104">
    <property type="protein sequence ID" value="CAF0871579.1"/>
    <property type="molecule type" value="Genomic_DNA"/>
</dbReference>
<comment type="caution">
    <text evidence="3">The sequence shown here is derived from an EMBL/GenBank/DDBJ whole genome shotgun (WGS) entry which is preliminary data.</text>
</comment>
<name>A0A813XDN4_9BILA</name>
<evidence type="ECO:0000313" key="3">
    <source>
        <dbReference type="EMBL" id="CAF0871579.1"/>
    </source>
</evidence>
<gene>
    <name evidence="4" type="ORF">JXQ802_LOCUS24516</name>
    <name evidence="3" type="ORF">PYM288_LOCUS8073</name>
</gene>
<reference evidence="3" key="1">
    <citation type="submission" date="2021-02" db="EMBL/GenBank/DDBJ databases">
        <authorList>
            <person name="Nowell W R."/>
        </authorList>
    </citation>
    <scope>NUCLEOTIDE SEQUENCE</scope>
</reference>
<evidence type="ECO:0000256" key="1">
    <source>
        <dbReference type="SAM" id="MobiDB-lite"/>
    </source>
</evidence>
<dbReference type="Proteomes" id="UP000663854">
    <property type="component" value="Unassembled WGS sequence"/>
</dbReference>
<evidence type="ECO:0000313" key="4">
    <source>
        <dbReference type="EMBL" id="CAF1202769.1"/>
    </source>
</evidence>
<evidence type="ECO:0000313" key="6">
    <source>
        <dbReference type="Proteomes" id="UP000663870"/>
    </source>
</evidence>
<accession>A0A813XDN4</accession>
<dbReference type="SUPFAM" id="SSF47473">
    <property type="entry name" value="EF-hand"/>
    <property type="match status" value="1"/>
</dbReference>
<dbReference type="InterPro" id="IPR011992">
    <property type="entry name" value="EF-hand-dom_pair"/>
</dbReference>
<evidence type="ECO:0000259" key="2">
    <source>
        <dbReference type="PROSITE" id="PS50222"/>
    </source>
</evidence>
<dbReference type="PROSITE" id="PS50222">
    <property type="entry name" value="EF_HAND_2"/>
    <property type="match status" value="1"/>
</dbReference>
<keyword evidence="6" id="KW-1185">Reference proteome</keyword>
<dbReference type="GO" id="GO:0005509">
    <property type="term" value="F:calcium ion binding"/>
    <property type="evidence" value="ECO:0007669"/>
    <property type="project" value="InterPro"/>
</dbReference>
<dbReference type="Gene3D" id="1.10.238.10">
    <property type="entry name" value="EF-hand"/>
    <property type="match status" value="1"/>
</dbReference>
<evidence type="ECO:0000313" key="5">
    <source>
        <dbReference type="Proteomes" id="UP000663854"/>
    </source>
</evidence>
<sequence>MANYSTDDELKVLSETDLFSHMSKSLSLKSDYASINEDNHSWRYLAKTYFNNSKQLKSSISNIFIKDNRSVNYYKNLPGAMPISMNEMLKSQNTNAPWLFNILKKKFHRSRKHKKDRYISNEIDSNNSILLTEDLLEKPINNDGTNGKWIINEKDIICPLIKNFDTSTSGQYNVSRAMSSSTSPIPLSTNDSSHFCHYHYDFQTLNTPTASSPPCLVDYQPKVSSVIIDETKQKISNDEDTPVDFTSMGSRVKTYYTSSQQPIDLHNIQDMEMPSSSSPLLSSTFESIIDDVHLVNGNSTLQTTSKRSKSASAARSHRMMNSSSTKREQKRSVSTKKKKSKYYREHVLSSEEIELREALRIIDLDNIGFFPPSELRKVLKDIGINLNDIEKIEQCLPLDEDGHYSIDNLIKLFLGTKST</sequence>
<dbReference type="InterPro" id="IPR002048">
    <property type="entry name" value="EF_hand_dom"/>
</dbReference>
<feature type="domain" description="EF-hand" evidence="2">
    <location>
        <begin position="350"/>
        <end position="385"/>
    </location>
</feature>
<dbReference type="EMBL" id="CAJNOL010000799">
    <property type="protein sequence ID" value="CAF1202769.1"/>
    <property type="molecule type" value="Genomic_DNA"/>
</dbReference>
<feature type="compositionally biased region" description="Low complexity" evidence="1">
    <location>
        <begin position="310"/>
        <end position="324"/>
    </location>
</feature>
<dbReference type="Proteomes" id="UP000663870">
    <property type="component" value="Unassembled WGS sequence"/>
</dbReference>
<organism evidence="3 5">
    <name type="scientific">Rotaria sordida</name>
    <dbReference type="NCBI Taxonomy" id="392033"/>
    <lineage>
        <taxon>Eukaryota</taxon>
        <taxon>Metazoa</taxon>
        <taxon>Spiralia</taxon>
        <taxon>Gnathifera</taxon>
        <taxon>Rotifera</taxon>
        <taxon>Eurotatoria</taxon>
        <taxon>Bdelloidea</taxon>
        <taxon>Philodinida</taxon>
        <taxon>Philodinidae</taxon>
        <taxon>Rotaria</taxon>
    </lineage>
</organism>